<evidence type="ECO:0000313" key="2">
    <source>
        <dbReference type="EMBL" id="MET3526570.1"/>
    </source>
</evidence>
<evidence type="ECO:0000259" key="1">
    <source>
        <dbReference type="PROSITE" id="PS51186"/>
    </source>
</evidence>
<organism evidence="2 3">
    <name type="scientific">Phenylobacterium koreense</name>
    <dbReference type="NCBI Taxonomy" id="266125"/>
    <lineage>
        <taxon>Bacteria</taxon>
        <taxon>Pseudomonadati</taxon>
        <taxon>Pseudomonadota</taxon>
        <taxon>Alphaproteobacteria</taxon>
        <taxon>Caulobacterales</taxon>
        <taxon>Caulobacteraceae</taxon>
        <taxon>Phenylobacterium</taxon>
    </lineage>
</organism>
<feature type="domain" description="N-acetyltransferase" evidence="1">
    <location>
        <begin position="1"/>
        <end position="148"/>
    </location>
</feature>
<dbReference type="Proteomes" id="UP001549110">
    <property type="component" value="Unassembled WGS sequence"/>
</dbReference>
<dbReference type="EMBL" id="JBEPLU010000001">
    <property type="protein sequence ID" value="MET3526570.1"/>
    <property type="molecule type" value="Genomic_DNA"/>
</dbReference>
<dbReference type="InterPro" id="IPR000182">
    <property type="entry name" value="GNAT_dom"/>
</dbReference>
<sequence length="148" mass="16425">MHIRRATSQDALDVLRWRNDPLTRSMSRDGSMIEEPAHLAWFVRAAEDPRRVLLIAEAEGQKLGMVRFDEDGGRWEANINLAPEARGRGLAVPILKRALELFGQAQPATAVEAEIKPQNAASIRIFEAAGFQPQPSDGALLRYLWPGA</sequence>
<protein>
    <submittedName>
        <fullName evidence="2">RimJ/RimL family protein N-acetyltransferase</fullName>
    </submittedName>
</protein>
<name>A0ABV2EHQ9_9CAUL</name>
<dbReference type="SUPFAM" id="SSF55729">
    <property type="entry name" value="Acyl-CoA N-acyltransferases (Nat)"/>
    <property type="match status" value="1"/>
</dbReference>
<keyword evidence="3" id="KW-1185">Reference proteome</keyword>
<comment type="caution">
    <text evidence="2">The sequence shown here is derived from an EMBL/GenBank/DDBJ whole genome shotgun (WGS) entry which is preliminary data.</text>
</comment>
<gene>
    <name evidence="2" type="ORF">ABID41_001665</name>
</gene>
<dbReference type="Gene3D" id="3.40.630.30">
    <property type="match status" value="1"/>
</dbReference>
<evidence type="ECO:0000313" key="3">
    <source>
        <dbReference type="Proteomes" id="UP001549110"/>
    </source>
</evidence>
<dbReference type="RefSeq" id="WP_331930345.1">
    <property type="nucleotide sequence ID" value="NZ_JBEPLU010000001.1"/>
</dbReference>
<dbReference type="InterPro" id="IPR016181">
    <property type="entry name" value="Acyl_CoA_acyltransferase"/>
</dbReference>
<reference evidence="2 3" key="1">
    <citation type="submission" date="2024-06" db="EMBL/GenBank/DDBJ databases">
        <title>Genomic Encyclopedia of Type Strains, Phase IV (KMG-IV): sequencing the most valuable type-strain genomes for metagenomic binning, comparative biology and taxonomic classification.</title>
        <authorList>
            <person name="Goeker M."/>
        </authorList>
    </citation>
    <scope>NUCLEOTIDE SEQUENCE [LARGE SCALE GENOMIC DNA]</scope>
    <source>
        <strain evidence="2 3">DSM 17809</strain>
    </source>
</reference>
<accession>A0ABV2EHQ9</accession>
<dbReference type="Pfam" id="PF13302">
    <property type="entry name" value="Acetyltransf_3"/>
    <property type="match status" value="1"/>
</dbReference>
<dbReference type="PROSITE" id="PS51186">
    <property type="entry name" value="GNAT"/>
    <property type="match status" value="1"/>
</dbReference>
<proteinExistence type="predicted"/>